<name>A0ABV7TJ04_9RHOB</name>
<dbReference type="InterPro" id="IPR036388">
    <property type="entry name" value="WH-like_DNA-bd_sf"/>
</dbReference>
<keyword evidence="3" id="KW-0804">Transcription</keyword>
<dbReference type="InterPro" id="IPR018490">
    <property type="entry name" value="cNMP-bd_dom_sf"/>
</dbReference>
<dbReference type="RefSeq" id="WP_386736793.1">
    <property type="nucleotide sequence ID" value="NZ_JBHRXI010000017.1"/>
</dbReference>
<evidence type="ECO:0000256" key="2">
    <source>
        <dbReference type="ARBA" id="ARBA00023125"/>
    </source>
</evidence>
<sequence>MNSFPETGFLAQASPRLKSMLAAQAEEIRLDRGDVLFEQGDPGDALYVVLEGRLECSFLSFSGRKLSLDLMGPGAIFGEIALFDPGPRTATITAAEPSRILRVRSADVMGEIRRDPELATDMIRLAGQRMRWMGAQINEQVFLPVSTRLARKLIHLAAVGGTAAGRIGMSQSELAEYVGATREAVSKTISAWKREGVIEASRGGIKICDREALELLADTDQI</sequence>
<proteinExistence type="predicted"/>
<reference evidence="7" key="1">
    <citation type="journal article" date="2019" name="Int. J. Syst. Evol. Microbiol.">
        <title>The Global Catalogue of Microorganisms (GCM) 10K type strain sequencing project: providing services to taxonomists for standard genome sequencing and annotation.</title>
        <authorList>
            <consortium name="The Broad Institute Genomics Platform"/>
            <consortium name="The Broad Institute Genome Sequencing Center for Infectious Disease"/>
            <person name="Wu L."/>
            <person name="Ma J."/>
        </authorList>
    </citation>
    <scope>NUCLEOTIDE SEQUENCE [LARGE SCALE GENOMIC DNA]</scope>
    <source>
        <strain evidence="7">KCTC 42911</strain>
    </source>
</reference>
<feature type="domain" description="HTH crp-type" evidence="5">
    <location>
        <begin position="143"/>
        <end position="211"/>
    </location>
</feature>
<dbReference type="InterPro" id="IPR014710">
    <property type="entry name" value="RmlC-like_jellyroll"/>
</dbReference>
<dbReference type="SUPFAM" id="SSF51206">
    <property type="entry name" value="cAMP-binding domain-like"/>
    <property type="match status" value="1"/>
</dbReference>
<organism evidence="6 7">
    <name type="scientific">Lutimaribacter marinistellae</name>
    <dbReference type="NCBI Taxonomy" id="1820329"/>
    <lineage>
        <taxon>Bacteria</taxon>
        <taxon>Pseudomonadati</taxon>
        <taxon>Pseudomonadota</taxon>
        <taxon>Alphaproteobacteria</taxon>
        <taxon>Rhodobacterales</taxon>
        <taxon>Roseobacteraceae</taxon>
        <taxon>Lutimaribacter</taxon>
    </lineage>
</organism>
<evidence type="ECO:0000256" key="3">
    <source>
        <dbReference type="ARBA" id="ARBA00023163"/>
    </source>
</evidence>
<dbReference type="PROSITE" id="PS51063">
    <property type="entry name" value="HTH_CRP_2"/>
    <property type="match status" value="1"/>
</dbReference>
<accession>A0ABV7TJ04</accession>
<evidence type="ECO:0000313" key="6">
    <source>
        <dbReference type="EMBL" id="MFC3615524.1"/>
    </source>
</evidence>
<dbReference type="InterPro" id="IPR050397">
    <property type="entry name" value="Env_Response_Regulators"/>
</dbReference>
<keyword evidence="2" id="KW-0238">DNA-binding</keyword>
<keyword evidence="7" id="KW-1185">Reference proteome</keyword>
<evidence type="ECO:0000259" key="5">
    <source>
        <dbReference type="PROSITE" id="PS51063"/>
    </source>
</evidence>
<evidence type="ECO:0000313" key="7">
    <source>
        <dbReference type="Proteomes" id="UP001595629"/>
    </source>
</evidence>
<dbReference type="InterPro" id="IPR036390">
    <property type="entry name" value="WH_DNA-bd_sf"/>
</dbReference>
<dbReference type="Pfam" id="PF13545">
    <property type="entry name" value="HTH_Crp_2"/>
    <property type="match status" value="1"/>
</dbReference>
<evidence type="ECO:0000259" key="4">
    <source>
        <dbReference type="PROSITE" id="PS50042"/>
    </source>
</evidence>
<dbReference type="CDD" id="cd00038">
    <property type="entry name" value="CAP_ED"/>
    <property type="match status" value="1"/>
</dbReference>
<dbReference type="Pfam" id="PF00027">
    <property type="entry name" value="cNMP_binding"/>
    <property type="match status" value="1"/>
</dbReference>
<evidence type="ECO:0000256" key="1">
    <source>
        <dbReference type="ARBA" id="ARBA00023015"/>
    </source>
</evidence>
<dbReference type="InterPro" id="IPR012318">
    <property type="entry name" value="HTH_CRP"/>
</dbReference>
<dbReference type="InterPro" id="IPR000595">
    <property type="entry name" value="cNMP-bd_dom"/>
</dbReference>
<dbReference type="Gene3D" id="1.10.10.10">
    <property type="entry name" value="Winged helix-like DNA-binding domain superfamily/Winged helix DNA-binding domain"/>
    <property type="match status" value="1"/>
</dbReference>
<dbReference type="SUPFAM" id="SSF46785">
    <property type="entry name" value="Winged helix' DNA-binding domain"/>
    <property type="match status" value="1"/>
</dbReference>
<dbReference type="SMART" id="SM00100">
    <property type="entry name" value="cNMP"/>
    <property type="match status" value="1"/>
</dbReference>
<comment type="caution">
    <text evidence="6">The sequence shown here is derived from an EMBL/GenBank/DDBJ whole genome shotgun (WGS) entry which is preliminary data.</text>
</comment>
<dbReference type="EMBL" id="JBHRXI010000017">
    <property type="protein sequence ID" value="MFC3615524.1"/>
    <property type="molecule type" value="Genomic_DNA"/>
</dbReference>
<feature type="domain" description="Cyclic nucleotide-binding" evidence="4">
    <location>
        <begin position="9"/>
        <end position="103"/>
    </location>
</feature>
<keyword evidence="1" id="KW-0805">Transcription regulation</keyword>
<dbReference type="Gene3D" id="2.60.120.10">
    <property type="entry name" value="Jelly Rolls"/>
    <property type="match status" value="1"/>
</dbReference>
<dbReference type="PANTHER" id="PTHR24567">
    <property type="entry name" value="CRP FAMILY TRANSCRIPTIONAL REGULATORY PROTEIN"/>
    <property type="match status" value="1"/>
</dbReference>
<dbReference type="PANTHER" id="PTHR24567:SF74">
    <property type="entry name" value="HTH-TYPE TRANSCRIPTIONAL REGULATOR ARCR"/>
    <property type="match status" value="1"/>
</dbReference>
<dbReference type="PRINTS" id="PR00103">
    <property type="entry name" value="CAMPKINASE"/>
</dbReference>
<dbReference type="Proteomes" id="UP001595629">
    <property type="component" value="Unassembled WGS sequence"/>
</dbReference>
<dbReference type="SMART" id="SM00419">
    <property type="entry name" value="HTH_CRP"/>
    <property type="match status" value="1"/>
</dbReference>
<gene>
    <name evidence="6" type="ORF">ACFORG_17345</name>
</gene>
<dbReference type="InterPro" id="IPR018488">
    <property type="entry name" value="cNMP-bd_CS"/>
</dbReference>
<dbReference type="PROSITE" id="PS50042">
    <property type="entry name" value="CNMP_BINDING_3"/>
    <property type="match status" value="1"/>
</dbReference>
<protein>
    <submittedName>
        <fullName evidence="6">Crp/Fnr family transcriptional regulator</fullName>
    </submittedName>
</protein>
<dbReference type="PRINTS" id="PR00034">
    <property type="entry name" value="HTHCRP"/>
</dbReference>
<dbReference type="PROSITE" id="PS00889">
    <property type="entry name" value="CNMP_BINDING_2"/>
    <property type="match status" value="1"/>
</dbReference>